<dbReference type="Gene3D" id="1.10.510.10">
    <property type="entry name" value="Transferase(Phosphotransferase) domain 1"/>
    <property type="match status" value="1"/>
</dbReference>
<feature type="domain" description="Protein kinase" evidence="30">
    <location>
        <begin position="583"/>
        <end position="944"/>
    </location>
</feature>
<evidence type="ECO:0000256" key="10">
    <source>
        <dbReference type="ARBA" id="ARBA00022741"/>
    </source>
</evidence>
<dbReference type="InterPro" id="IPR050122">
    <property type="entry name" value="RTK"/>
</dbReference>
<dbReference type="EC" id="2.7.10.1" evidence="2"/>
<feature type="domain" description="Ig-like" evidence="31">
    <location>
        <begin position="397"/>
        <end position="505"/>
    </location>
</feature>
<keyword evidence="33" id="KW-1185">Reference proteome</keyword>
<evidence type="ECO:0000256" key="8">
    <source>
        <dbReference type="ARBA" id="ARBA00022692"/>
    </source>
</evidence>
<feature type="binding site" evidence="23">
    <location>
        <position position="812"/>
    </location>
    <ligand>
        <name>ATP</name>
        <dbReference type="ChEBI" id="CHEBI:30616"/>
    </ligand>
</feature>
<dbReference type="InterPro" id="IPR013783">
    <property type="entry name" value="Ig-like_fold"/>
</dbReference>
<feature type="region of interest" description="Disordered" evidence="27">
    <location>
        <begin position="1008"/>
        <end position="1052"/>
    </location>
</feature>
<dbReference type="SMART" id="SM00408">
    <property type="entry name" value="IGc2"/>
    <property type="match status" value="2"/>
</dbReference>
<dbReference type="InterPro" id="IPR036179">
    <property type="entry name" value="Ig-like_dom_sf"/>
</dbReference>
<evidence type="ECO:0000256" key="5">
    <source>
        <dbReference type="ARBA" id="ARBA00022500"/>
    </source>
</evidence>
<keyword evidence="15 28" id="KW-0472">Membrane</keyword>
<dbReference type="GO" id="GO:0043235">
    <property type="term" value="C:receptor complex"/>
    <property type="evidence" value="ECO:0007669"/>
    <property type="project" value="TreeGrafter"/>
</dbReference>
<dbReference type="PROSITE" id="PS00107">
    <property type="entry name" value="PROTEIN_KINASE_ATP"/>
    <property type="match status" value="1"/>
</dbReference>
<dbReference type="FunFam" id="2.60.40.10:FF:000982">
    <property type="entry name" value="Platelet-derived growth factor receptor beta"/>
    <property type="match status" value="1"/>
</dbReference>
<evidence type="ECO:0000313" key="33">
    <source>
        <dbReference type="Proteomes" id="UP000694569"/>
    </source>
</evidence>
<name>A0A8C5Q986_9ANUR</name>
<dbReference type="GO" id="GO:1904238">
    <property type="term" value="P:pericyte cell differentiation"/>
    <property type="evidence" value="ECO:0007669"/>
    <property type="project" value="Ensembl"/>
</dbReference>
<dbReference type="GO" id="GO:0048407">
    <property type="term" value="F:platelet-derived growth factor binding"/>
    <property type="evidence" value="ECO:0007669"/>
    <property type="project" value="TreeGrafter"/>
</dbReference>
<evidence type="ECO:0000256" key="16">
    <source>
        <dbReference type="ARBA" id="ARBA00023137"/>
    </source>
</evidence>
<feature type="binding site" evidence="24">
    <location>
        <position position="813"/>
    </location>
    <ligand>
        <name>Mg(2+)</name>
        <dbReference type="ChEBI" id="CHEBI:18420"/>
    </ligand>
</feature>
<dbReference type="PIRSF" id="PIRSF000615">
    <property type="entry name" value="TyrPK_CSF1-R"/>
    <property type="match status" value="1"/>
</dbReference>
<dbReference type="GO" id="GO:0097084">
    <property type="term" value="P:vascular associated smooth muscle cell development"/>
    <property type="evidence" value="ECO:0007669"/>
    <property type="project" value="Ensembl"/>
</dbReference>
<dbReference type="InterPro" id="IPR011009">
    <property type="entry name" value="Kinase-like_dom_sf"/>
</dbReference>
<dbReference type="CDD" id="cd00096">
    <property type="entry name" value="Ig"/>
    <property type="match status" value="1"/>
</dbReference>
<evidence type="ECO:0000256" key="22">
    <source>
        <dbReference type="PIRSR" id="PIRSR000615-1"/>
    </source>
</evidence>
<dbReference type="GO" id="GO:0005524">
    <property type="term" value="F:ATP binding"/>
    <property type="evidence" value="ECO:0007669"/>
    <property type="project" value="UniProtKB-UniRule"/>
</dbReference>
<evidence type="ECO:0000256" key="24">
    <source>
        <dbReference type="PIRSR" id="PIRSR000615-3"/>
    </source>
</evidence>
<keyword evidence="6" id="KW-0597">Phosphoprotein</keyword>
<evidence type="ECO:0000256" key="4">
    <source>
        <dbReference type="ARBA" id="ARBA00022475"/>
    </source>
</evidence>
<dbReference type="GO" id="GO:0014911">
    <property type="term" value="P:positive regulation of smooth muscle cell migration"/>
    <property type="evidence" value="ECO:0007669"/>
    <property type="project" value="TreeGrafter"/>
</dbReference>
<dbReference type="PANTHER" id="PTHR24416">
    <property type="entry name" value="TYROSINE-PROTEIN KINASE RECEPTOR"/>
    <property type="match status" value="1"/>
</dbReference>
<dbReference type="FunFam" id="3.30.200.20:FF:000025">
    <property type="entry name" value="Platelet-derived growth factor receptor alpha"/>
    <property type="match status" value="1"/>
</dbReference>
<dbReference type="InterPro" id="IPR000719">
    <property type="entry name" value="Prot_kinase_dom"/>
</dbReference>
<feature type="domain" description="Ig-like" evidence="31">
    <location>
        <begin position="196"/>
        <end position="290"/>
    </location>
</feature>
<evidence type="ECO:0000256" key="15">
    <source>
        <dbReference type="ARBA" id="ARBA00023136"/>
    </source>
</evidence>
<dbReference type="InterPro" id="IPR007110">
    <property type="entry name" value="Ig-like_dom"/>
</dbReference>
<feature type="binding site" evidence="24">
    <location>
        <position position="562"/>
    </location>
    <ligand>
        <name>Mg(2+)</name>
        <dbReference type="ChEBI" id="CHEBI:18420"/>
    </ligand>
</feature>
<keyword evidence="17" id="KW-1015">Disulfide bond</keyword>
<evidence type="ECO:0000256" key="19">
    <source>
        <dbReference type="ARBA" id="ARBA00023180"/>
    </source>
</evidence>
<evidence type="ECO:0000259" key="30">
    <source>
        <dbReference type="PROSITE" id="PS50011"/>
    </source>
</evidence>
<proteinExistence type="predicted"/>
<gene>
    <name evidence="32" type="primary">PDGFRB</name>
</gene>
<keyword evidence="5" id="KW-0145">Chemotaxis</keyword>
<evidence type="ECO:0000256" key="12">
    <source>
        <dbReference type="ARBA" id="ARBA00022840"/>
    </source>
</evidence>
<keyword evidence="10 23" id="KW-0547">Nucleotide-binding</keyword>
<dbReference type="InterPro" id="IPR003599">
    <property type="entry name" value="Ig_sub"/>
</dbReference>
<dbReference type="InterPro" id="IPR017441">
    <property type="entry name" value="Protein_kinase_ATP_BS"/>
</dbReference>
<keyword evidence="18" id="KW-0675">Receptor</keyword>
<dbReference type="Pfam" id="PF00047">
    <property type="entry name" value="ig"/>
    <property type="match status" value="1"/>
</dbReference>
<feature type="binding site" evidence="23 26">
    <location>
        <position position="617"/>
    </location>
    <ligand>
        <name>ATP</name>
        <dbReference type="ChEBI" id="CHEBI:30616"/>
    </ligand>
</feature>
<evidence type="ECO:0000256" key="21">
    <source>
        <dbReference type="ARBA" id="ARBA00051243"/>
    </source>
</evidence>
<dbReference type="PRINTS" id="PR01832">
    <property type="entry name" value="VEGFRECEPTOR"/>
</dbReference>
<evidence type="ECO:0000256" key="6">
    <source>
        <dbReference type="ARBA" id="ARBA00022553"/>
    </source>
</evidence>
<dbReference type="GO" id="GO:0072109">
    <property type="term" value="P:glomerular mesangium development"/>
    <property type="evidence" value="ECO:0007669"/>
    <property type="project" value="Ensembl"/>
</dbReference>
<dbReference type="PANTHER" id="PTHR24416:SF53">
    <property type="entry name" value="PLATELET-DERIVED GROWTH FACTOR RECEPTOR BETA"/>
    <property type="match status" value="1"/>
</dbReference>
<feature type="active site" description="Proton acceptor" evidence="22">
    <location>
        <position position="808"/>
    </location>
</feature>
<dbReference type="GO" id="GO:0005886">
    <property type="term" value="C:plasma membrane"/>
    <property type="evidence" value="ECO:0007669"/>
    <property type="project" value="UniProtKB-SubCell"/>
</dbReference>
<keyword evidence="24" id="KW-0479">Metal-binding</keyword>
<dbReference type="GeneTree" id="ENSGT00940000157138"/>
<keyword evidence="19" id="KW-0325">Glycoprotein</keyword>
<feature type="compositionally biased region" description="Polar residues" evidence="27">
    <location>
        <begin position="1028"/>
        <end position="1045"/>
    </location>
</feature>
<feature type="transmembrane region" description="Helical" evidence="28">
    <location>
        <begin position="515"/>
        <end position="539"/>
    </location>
</feature>
<evidence type="ECO:0000256" key="17">
    <source>
        <dbReference type="ARBA" id="ARBA00023157"/>
    </source>
</evidence>
<protein>
    <recommendedName>
        <fullName evidence="2">receptor protein-tyrosine kinase</fullName>
        <ecNumber evidence="2">2.7.10.1</ecNumber>
    </recommendedName>
</protein>
<evidence type="ECO:0000256" key="7">
    <source>
        <dbReference type="ARBA" id="ARBA00022679"/>
    </source>
</evidence>
<dbReference type="PROSITE" id="PS00109">
    <property type="entry name" value="PROTEIN_KINASE_TYR"/>
    <property type="match status" value="1"/>
</dbReference>
<reference evidence="32" key="2">
    <citation type="submission" date="2025-09" db="UniProtKB">
        <authorList>
            <consortium name="Ensembl"/>
        </authorList>
    </citation>
    <scope>IDENTIFICATION</scope>
</reference>
<keyword evidence="16" id="KW-0829">Tyrosine-protein kinase</keyword>
<dbReference type="InterPro" id="IPR003598">
    <property type="entry name" value="Ig_sub2"/>
</dbReference>
<dbReference type="OrthoDB" id="9936425at2759"/>
<keyword evidence="7" id="KW-0808">Transferase</keyword>
<dbReference type="Pfam" id="PF07679">
    <property type="entry name" value="I-set"/>
    <property type="match status" value="2"/>
</dbReference>
<evidence type="ECO:0000256" key="25">
    <source>
        <dbReference type="PIRSR" id="PIRSR000615-4"/>
    </source>
</evidence>
<evidence type="ECO:0000256" key="2">
    <source>
        <dbReference type="ARBA" id="ARBA00011902"/>
    </source>
</evidence>
<dbReference type="InterPro" id="IPR013151">
    <property type="entry name" value="Immunoglobulin_dom"/>
</dbReference>
<dbReference type="GO" id="GO:0060326">
    <property type="term" value="P:cell chemotaxis"/>
    <property type="evidence" value="ECO:0007669"/>
    <property type="project" value="TreeGrafter"/>
</dbReference>
<evidence type="ECO:0000256" key="13">
    <source>
        <dbReference type="ARBA" id="ARBA00022843"/>
    </source>
</evidence>
<dbReference type="PROSITE" id="PS50835">
    <property type="entry name" value="IG_LIKE"/>
    <property type="match status" value="3"/>
</dbReference>
<feature type="binding site" evidence="24">
    <location>
        <position position="826"/>
    </location>
    <ligand>
        <name>Mg(2+)</name>
        <dbReference type="ChEBI" id="CHEBI:18420"/>
    </ligand>
</feature>
<comment type="subcellular location">
    <subcellularLocation>
        <location evidence="1">Cell membrane</location>
        <topology evidence="1">Single-pass type I membrane protein</topology>
    </subcellularLocation>
</comment>
<keyword evidence="12 23" id="KW-0067">ATP-binding</keyword>
<dbReference type="SUPFAM" id="SSF48726">
    <property type="entry name" value="Immunoglobulin"/>
    <property type="match status" value="3"/>
</dbReference>
<dbReference type="SUPFAM" id="SSF56112">
    <property type="entry name" value="Protein kinase-like (PK-like)"/>
    <property type="match status" value="1"/>
</dbReference>
<evidence type="ECO:0000256" key="11">
    <source>
        <dbReference type="ARBA" id="ARBA00022777"/>
    </source>
</evidence>
<evidence type="ECO:0000256" key="18">
    <source>
        <dbReference type="ARBA" id="ARBA00023170"/>
    </source>
</evidence>
<dbReference type="GO" id="GO:0061300">
    <property type="term" value="P:cerebellum vasculature development"/>
    <property type="evidence" value="ECO:0007669"/>
    <property type="project" value="Ensembl"/>
</dbReference>
<dbReference type="SMART" id="SM00219">
    <property type="entry name" value="TyrKc"/>
    <property type="match status" value="1"/>
</dbReference>
<dbReference type="Ensembl" id="ENSLLET00000036248.1">
    <property type="protein sequence ID" value="ENSLLEP00000034923.1"/>
    <property type="gene ID" value="ENSLLEG00000022005.1"/>
</dbReference>
<dbReference type="FunFam" id="1.10.510.10:FF:000140">
    <property type="entry name" value="Platelet-derived growth factor receptor beta"/>
    <property type="match status" value="1"/>
</dbReference>
<dbReference type="GO" id="GO:0060976">
    <property type="term" value="P:coronary vasculature development"/>
    <property type="evidence" value="ECO:0007669"/>
    <property type="project" value="Ensembl"/>
</dbReference>
<dbReference type="GO" id="GO:0046872">
    <property type="term" value="F:metal ion binding"/>
    <property type="evidence" value="ECO:0007669"/>
    <property type="project" value="UniProtKB-KW"/>
</dbReference>
<keyword evidence="9" id="KW-0677">Repeat</keyword>
<dbReference type="AlphaFoldDB" id="A0A8C5Q986"/>
<accession>A0A8C5Q986</accession>
<dbReference type="Pfam" id="PF07714">
    <property type="entry name" value="PK_Tyr_Ser-Thr"/>
    <property type="match status" value="1"/>
</dbReference>
<feature type="binding site" evidence="23">
    <location>
        <begin position="665"/>
        <end position="671"/>
    </location>
    <ligand>
        <name>ATP</name>
        <dbReference type="ChEBI" id="CHEBI:30616"/>
    </ligand>
</feature>
<dbReference type="GO" id="GO:0001755">
    <property type="term" value="P:neural crest cell migration"/>
    <property type="evidence" value="ECO:0007669"/>
    <property type="project" value="Ensembl"/>
</dbReference>
<keyword evidence="29" id="KW-0732">Signal</keyword>
<dbReference type="GO" id="GO:0048702">
    <property type="term" value="P:embryonic neurocranium morphogenesis"/>
    <property type="evidence" value="ECO:0007669"/>
    <property type="project" value="Ensembl"/>
</dbReference>
<reference evidence="32" key="1">
    <citation type="submission" date="2025-08" db="UniProtKB">
        <authorList>
            <consortium name="Ensembl"/>
        </authorList>
    </citation>
    <scope>IDENTIFICATION</scope>
</reference>
<evidence type="ECO:0000256" key="23">
    <source>
        <dbReference type="PIRSR" id="PIRSR000615-2"/>
    </source>
</evidence>
<evidence type="ECO:0000256" key="9">
    <source>
        <dbReference type="ARBA" id="ARBA00022737"/>
    </source>
</evidence>
<dbReference type="PROSITE" id="PS50011">
    <property type="entry name" value="PROTEIN_KINASE_DOM"/>
    <property type="match status" value="1"/>
</dbReference>
<dbReference type="Gene3D" id="2.60.40.10">
    <property type="entry name" value="Immunoglobulins"/>
    <property type="match status" value="5"/>
</dbReference>
<feature type="domain" description="Ig-like" evidence="31">
    <location>
        <begin position="23"/>
        <end position="100"/>
    </location>
</feature>
<dbReference type="GO" id="GO:0060218">
    <property type="term" value="P:hematopoietic stem cell differentiation"/>
    <property type="evidence" value="ECO:0007669"/>
    <property type="project" value="Ensembl"/>
</dbReference>
<feature type="binding site" evidence="23">
    <location>
        <begin position="590"/>
        <end position="597"/>
    </location>
    <ligand>
        <name>ATP</name>
        <dbReference type="ChEBI" id="CHEBI:30616"/>
    </ligand>
</feature>
<evidence type="ECO:0000256" key="1">
    <source>
        <dbReference type="ARBA" id="ARBA00004251"/>
    </source>
</evidence>
<dbReference type="SMART" id="SM00409">
    <property type="entry name" value="IG"/>
    <property type="match status" value="3"/>
</dbReference>
<dbReference type="Gene3D" id="3.30.200.20">
    <property type="entry name" value="Phosphorylase Kinase, domain 1"/>
    <property type="match status" value="1"/>
</dbReference>
<keyword evidence="14 28" id="KW-1133">Transmembrane helix</keyword>
<sequence>MYLFVVTGFLMAVCRSSCLSITPQVSDIVLSVGSSFTLTCVASEEVEWEHDSQFVDFTTEFKNGVFVSKLTLYNVTGMDTGYYSCLYNRSEEEQEKKSVYIFVPDPSIGFLPAQQGEEFIFATSNANQTIPCRVTNPYANVTLHMKKTDIEITLAHYESKKGFTGFFEDDAYYCKATSNGTEMKSDTYYIYFVKVSTINMVINASQTLVKKGENVNITCTVFENEVIHFTWETPRQDLGLFEIDHLFWPHNVLLSVLMIRNADLKDSGIYTCRAEEMVFKQFEEKQIQITVLEKGFVRLSLEGNSTEIAVLHKSKTLQVVIEAYPKPTILWLKDNTTLLEEKDNQVTITNRNLSEYRYVSEISLIRVKEQDKGFYRIQVYNEDEFQEVLFYLQVNLPPVIEKVIDSHPANGGQIVSCSGTGMPLPEITWYICSELKRCNKGWEPWHPLENNSFLLEYDTNKTHAHLEDNGVYNVKSILHFQGLQDSVSLRCFIKNDYGINHRDVTLVPSYLPFKVVLISVILALVVLIVIFLAILIVLWQKKPRYEIRWKVIESVSSDGHEYIYVDPLQLPYDSSWEFSRDKLVLGRTLGSGAFGRVVEATAHGLGHAQSTTKVAVKMLKSTARSSEKQALMSELKIMSHLGPHINIVNLLAACTKGGPIYIITEYCRYGDLVDYLHRNKHTFLQYYAEKGRKEAEIYSNTSTGERMQSPNYFSLESDGGYMDMSKDDLYYVPMLNLQDEIKYADIELSNYGTTYELENYTPSAPERTNNFTLINESPVLSFTDLIGFSYQVANGMEFLASKNCVHRDLAARNVLICDGKLVKICDFGLARDIMRDSNYISKGNTFLPLKWMAPESIFNNLYTTLSDVWSFGILLWEIFTLGGTPYPELPMNEQFYNAIKRGYRMSKPSYASDEIHEIMQKCWDEKYEKRPSFSQLVELTGNLLADGYKQRYKKVDEEFLRSDHPAVLRVMPRVNKINSFSHGSTSENIANNILYSVVEQIDSNDYIIPLPDPKPEDTDNARNENSESRPSSTLEEGNTSSTISCDSPLEQPHQVEETVLRQADLQPDIEDSFL</sequence>
<evidence type="ECO:0000256" key="28">
    <source>
        <dbReference type="SAM" id="Phobius"/>
    </source>
</evidence>
<keyword evidence="13" id="KW-0832">Ubl conjugation</keyword>
<feature type="site" description="Important for interaction with phosphotyrosine-binding proteins" evidence="25">
    <location>
        <position position="952"/>
    </location>
</feature>
<evidence type="ECO:0000256" key="20">
    <source>
        <dbReference type="ARBA" id="ARBA00023319"/>
    </source>
</evidence>
<evidence type="ECO:0000256" key="14">
    <source>
        <dbReference type="ARBA" id="ARBA00022989"/>
    </source>
</evidence>
<keyword evidence="24" id="KW-0460">Magnesium</keyword>
<evidence type="ECO:0000256" key="27">
    <source>
        <dbReference type="SAM" id="MobiDB-lite"/>
    </source>
</evidence>
<evidence type="ECO:0000256" key="29">
    <source>
        <dbReference type="SAM" id="SignalP"/>
    </source>
</evidence>
<evidence type="ECO:0000256" key="3">
    <source>
        <dbReference type="ARBA" id="ARBA00022473"/>
    </source>
</evidence>
<dbReference type="Pfam" id="PF25305">
    <property type="entry name" value="Ig_PDGFR_d4"/>
    <property type="match status" value="1"/>
</dbReference>
<dbReference type="GO" id="GO:0001974">
    <property type="term" value="P:blood vessel remodeling"/>
    <property type="evidence" value="ECO:0007669"/>
    <property type="project" value="Ensembl"/>
</dbReference>
<dbReference type="InterPro" id="IPR013098">
    <property type="entry name" value="Ig_I-set"/>
</dbReference>
<dbReference type="InterPro" id="IPR008266">
    <property type="entry name" value="Tyr_kinase_AS"/>
</dbReference>
<dbReference type="GO" id="GO:0001525">
    <property type="term" value="P:angiogenesis"/>
    <property type="evidence" value="ECO:0007669"/>
    <property type="project" value="Ensembl"/>
</dbReference>
<keyword evidence="8 28" id="KW-0812">Transmembrane</keyword>
<keyword evidence="4" id="KW-1003">Cell membrane</keyword>
<dbReference type="FunFam" id="2.60.40.10:FF:000223">
    <property type="entry name" value="Platelet-derived growth factor receptor beta"/>
    <property type="match status" value="1"/>
</dbReference>
<evidence type="ECO:0000313" key="32">
    <source>
        <dbReference type="Ensembl" id="ENSLLEP00000034923.1"/>
    </source>
</evidence>
<dbReference type="Proteomes" id="UP000694569">
    <property type="component" value="Unplaced"/>
</dbReference>
<keyword evidence="20" id="KW-0393">Immunoglobulin domain</keyword>
<comment type="catalytic activity">
    <reaction evidence="21">
        <text>L-tyrosyl-[protein] + ATP = O-phospho-L-tyrosyl-[protein] + ADP + H(+)</text>
        <dbReference type="Rhea" id="RHEA:10596"/>
        <dbReference type="Rhea" id="RHEA-COMP:10136"/>
        <dbReference type="Rhea" id="RHEA-COMP:20101"/>
        <dbReference type="ChEBI" id="CHEBI:15378"/>
        <dbReference type="ChEBI" id="CHEBI:30616"/>
        <dbReference type="ChEBI" id="CHEBI:46858"/>
        <dbReference type="ChEBI" id="CHEBI:61978"/>
        <dbReference type="ChEBI" id="CHEBI:456216"/>
        <dbReference type="EC" id="2.7.10.1"/>
    </reaction>
</comment>
<dbReference type="InterPro" id="IPR020635">
    <property type="entry name" value="Tyr_kinase_cat_dom"/>
</dbReference>
<organism evidence="32 33">
    <name type="scientific">Leptobrachium leishanense</name>
    <name type="common">Leishan spiny toad</name>
    <dbReference type="NCBI Taxonomy" id="445787"/>
    <lineage>
        <taxon>Eukaryota</taxon>
        <taxon>Metazoa</taxon>
        <taxon>Chordata</taxon>
        <taxon>Craniata</taxon>
        <taxon>Vertebrata</taxon>
        <taxon>Euteleostomi</taxon>
        <taxon>Amphibia</taxon>
        <taxon>Batrachia</taxon>
        <taxon>Anura</taxon>
        <taxon>Pelobatoidea</taxon>
        <taxon>Megophryidae</taxon>
        <taxon>Leptobrachium</taxon>
    </lineage>
</organism>
<evidence type="ECO:0000259" key="31">
    <source>
        <dbReference type="PROSITE" id="PS50835"/>
    </source>
</evidence>
<feature type="compositionally biased region" description="Basic and acidic residues" evidence="27">
    <location>
        <begin position="1013"/>
        <end position="1027"/>
    </location>
</feature>
<keyword evidence="11" id="KW-0418">Kinase</keyword>
<feature type="chain" id="PRO_5034146569" description="receptor protein-tyrosine kinase" evidence="29">
    <location>
        <begin position="19"/>
        <end position="1074"/>
    </location>
</feature>
<feature type="signal peptide" evidence="29">
    <location>
        <begin position="1"/>
        <end position="18"/>
    </location>
</feature>
<dbReference type="InterPro" id="IPR001245">
    <property type="entry name" value="Ser-Thr/Tyr_kinase_cat_dom"/>
</dbReference>
<dbReference type="GO" id="GO:0005019">
    <property type="term" value="F:platelet-derived growth factor beta-receptor activity"/>
    <property type="evidence" value="ECO:0007669"/>
    <property type="project" value="TreeGrafter"/>
</dbReference>
<evidence type="ECO:0000256" key="26">
    <source>
        <dbReference type="PROSITE-ProRule" id="PRU10141"/>
    </source>
</evidence>
<keyword evidence="3" id="KW-0217">Developmental protein</keyword>